<feature type="domain" description="Glycoside hydrolase family 3 N-terminal" evidence="3">
    <location>
        <begin position="109"/>
        <end position="370"/>
    </location>
</feature>
<dbReference type="SUPFAM" id="SSF51445">
    <property type="entry name" value="(Trans)glycosidases"/>
    <property type="match status" value="1"/>
</dbReference>
<dbReference type="RefSeq" id="WP_079576385.1">
    <property type="nucleotide sequence ID" value="NZ_FUZQ01000008.1"/>
</dbReference>
<keyword evidence="6" id="KW-1185">Reference proteome</keyword>
<accession>A0A1T5LX32</accession>
<dbReference type="Pfam" id="PF00933">
    <property type="entry name" value="Glyco_hydro_3"/>
    <property type="match status" value="1"/>
</dbReference>
<evidence type="ECO:0000259" key="3">
    <source>
        <dbReference type="Pfam" id="PF00933"/>
    </source>
</evidence>
<dbReference type="Gene3D" id="3.20.20.300">
    <property type="entry name" value="Glycoside hydrolase, family 3, N-terminal domain"/>
    <property type="match status" value="1"/>
</dbReference>
<sequence>MTHDAPAPRVHGGGTDPARRRAAEVMAGMSLRERVGQLNQRLLGWQAVERTAQGAWRTTDLLRAEVDRWGGLGALYGLFRADAWSGRGWADGIRPQERAEVAALVVDEVRAASGQDVGPLLVEEAPHGHQALGAELLPVNLAVGATWDAELYRQACASVASSLRADGVHLALLSTLDLLQDPRWGRSEECYGEVPALAARMTEAAVVGMQGRDRSRLADGTGVGVVLKHFAAQGAGAGGRNGHSAALGPRDLAELHLPAARAGVAAGALGLMAAYNDVDGVPCVANRALLTDLLRGEWGFDGLVMADGLAVDRIAEQVGDLVAAAATALHAGVDLSLWDRSFTMLEEAVAQSPDVLSCAVDEACLRVLTVKARSGLLGPVDDARPGPGGRPEGRPSGRPATGDLSLEIAARSVVLLRNGPAAGADRPALPVAPGGRWVVTGPRADDVDAMLGDYVAPLAPDRRASVADALTASAGAHGVVVERADAEDVTAVAAADGVVVVLGGSSHRAYTDEFADNGANAGQTAADCGEGVDIASPVLPAGQVETLAAVRAAARGPVVAVVLAGRPYVLTDVVAHADALLLAFYPGPGGGRVIADLLLGERQPVGHLPVTLPAHPGAIPVRDDERMPADGVYRDVPEPVLARVGDGIGYGGLDVQGVALTVSGEDLVVEADVRAATGDWDGEGLLLVRSRRVGGLDWARSVVVGWHRVSVAPGSGSRVSVRVPADDVLRPDLPLAVLADRRARVEVALAGRRWSFDLVQDGAGEVTVDGARA</sequence>
<evidence type="ECO:0000256" key="2">
    <source>
        <dbReference type="SAM" id="MobiDB-lite"/>
    </source>
</evidence>
<dbReference type="InterPro" id="IPR051915">
    <property type="entry name" value="Cellulose_Degrad_GH3"/>
</dbReference>
<dbReference type="PANTHER" id="PTHR30620:SF123">
    <property type="entry name" value="BETA-XYLOSIDASE"/>
    <property type="match status" value="1"/>
</dbReference>
<gene>
    <name evidence="5" type="ORF">SAMN04324258_4029</name>
</gene>
<dbReference type="InterPro" id="IPR036962">
    <property type="entry name" value="Glyco_hydro_3_N_sf"/>
</dbReference>
<dbReference type="AlphaFoldDB" id="A0A1T5LX32"/>
<dbReference type="InterPro" id="IPR001764">
    <property type="entry name" value="Glyco_hydro_3_N"/>
</dbReference>
<dbReference type="PANTHER" id="PTHR30620">
    <property type="entry name" value="PERIPLASMIC BETA-GLUCOSIDASE-RELATED"/>
    <property type="match status" value="1"/>
</dbReference>
<dbReference type="EMBL" id="FUZQ01000008">
    <property type="protein sequence ID" value="SKC80560.1"/>
    <property type="molecule type" value="Genomic_DNA"/>
</dbReference>
<dbReference type="InterPro" id="IPR017853">
    <property type="entry name" value="GH"/>
</dbReference>
<name>A0A1T5LX32_9MICO</name>
<organism evidence="5 6">
    <name type="scientific">Krasilnikoviella flava</name>
    <dbReference type="NCBI Taxonomy" id="526729"/>
    <lineage>
        <taxon>Bacteria</taxon>
        <taxon>Bacillati</taxon>
        <taxon>Actinomycetota</taxon>
        <taxon>Actinomycetes</taxon>
        <taxon>Micrococcales</taxon>
        <taxon>Promicromonosporaceae</taxon>
        <taxon>Krasilnikoviella</taxon>
    </lineage>
</organism>
<reference evidence="5 6" key="1">
    <citation type="submission" date="2017-02" db="EMBL/GenBank/DDBJ databases">
        <authorList>
            <person name="Peterson S.W."/>
        </authorList>
    </citation>
    <scope>NUCLEOTIDE SEQUENCE [LARGE SCALE GENOMIC DNA]</scope>
    <source>
        <strain evidence="5 6">DSM 21481</strain>
    </source>
</reference>
<dbReference type="SUPFAM" id="SSF52279">
    <property type="entry name" value="Beta-D-glucan exohydrolase, C-terminal domain"/>
    <property type="match status" value="1"/>
</dbReference>
<dbReference type="InterPro" id="IPR002772">
    <property type="entry name" value="Glyco_hydro_3_C"/>
</dbReference>
<dbReference type="Gene3D" id="3.40.50.1700">
    <property type="entry name" value="Glycoside hydrolase family 3 C-terminal domain"/>
    <property type="match status" value="1"/>
</dbReference>
<dbReference type="InterPro" id="IPR036881">
    <property type="entry name" value="Glyco_hydro_3_C_sf"/>
</dbReference>
<feature type="region of interest" description="Disordered" evidence="2">
    <location>
        <begin position="378"/>
        <end position="402"/>
    </location>
</feature>
<evidence type="ECO:0000259" key="4">
    <source>
        <dbReference type="Pfam" id="PF01915"/>
    </source>
</evidence>
<dbReference type="GO" id="GO:0009251">
    <property type="term" value="P:glucan catabolic process"/>
    <property type="evidence" value="ECO:0007669"/>
    <property type="project" value="TreeGrafter"/>
</dbReference>
<feature type="domain" description="Glycoside hydrolase family 3 C-terminal" evidence="4">
    <location>
        <begin position="413"/>
        <end position="621"/>
    </location>
</feature>
<dbReference type="Proteomes" id="UP000189777">
    <property type="component" value="Unassembled WGS sequence"/>
</dbReference>
<keyword evidence="1" id="KW-0378">Hydrolase</keyword>
<proteinExistence type="predicted"/>
<dbReference type="STRING" id="526729.SAMN04324258_4029"/>
<evidence type="ECO:0000256" key="1">
    <source>
        <dbReference type="ARBA" id="ARBA00022801"/>
    </source>
</evidence>
<evidence type="ECO:0000313" key="5">
    <source>
        <dbReference type="EMBL" id="SKC80560.1"/>
    </source>
</evidence>
<protein>
    <submittedName>
        <fullName evidence="5">Beta-glucosidase</fullName>
    </submittedName>
</protein>
<dbReference type="GO" id="GO:0008422">
    <property type="term" value="F:beta-glucosidase activity"/>
    <property type="evidence" value="ECO:0007669"/>
    <property type="project" value="TreeGrafter"/>
</dbReference>
<dbReference type="Pfam" id="PF01915">
    <property type="entry name" value="Glyco_hydro_3_C"/>
    <property type="match status" value="1"/>
</dbReference>
<evidence type="ECO:0000313" key="6">
    <source>
        <dbReference type="Proteomes" id="UP000189777"/>
    </source>
</evidence>
<dbReference type="PRINTS" id="PR00133">
    <property type="entry name" value="GLHYDRLASE3"/>
</dbReference>